<accession>A0A7S0EDC6</accession>
<dbReference type="GO" id="GO:0005885">
    <property type="term" value="C:Arp2/3 protein complex"/>
    <property type="evidence" value="ECO:0007669"/>
    <property type="project" value="UniProtKB-UniRule"/>
</dbReference>
<comment type="subcellular location">
    <subcellularLocation>
        <location evidence="1 6">Cytoplasm</location>
        <location evidence="1 6">Cytoskeleton</location>
    </subcellularLocation>
</comment>
<evidence type="ECO:0000313" key="7">
    <source>
        <dbReference type="EMBL" id="CAD8481846.1"/>
    </source>
</evidence>
<gene>
    <name evidence="7" type="ORF">HPHI1048_LOCUS9216</name>
</gene>
<evidence type="ECO:0000256" key="1">
    <source>
        <dbReference type="ARBA" id="ARBA00004245"/>
    </source>
</evidence>
<evidence type="ECO:0000256" key="5">
    <source>
        <dbReference type="ARBA" id="ARBA00023212"/>
    </source>
</evidence>
<dbReference type="PIRSF" id="PIRSF039100">
    <property type="entry name" value="ARPC4"/>
    <property type="match status" value="1"/>
</dbReference>
<reference evidence="7" key="1">
    <citation type="submission" date="2021-01" db="EMBL/GenBank/DDBJ databases">
        <authorList>
            <person name="Corre E."/>
            <person name="Pelletier E."/>
            <person name="Niang G."/>
            <person name="Scheremetjew M."/>
            <person name="Finn R."/>
            <person name="Kale V."/>
            <person name="Holt S."/>
            <person name="Cochrane G."/>
            <person name="Meng A."/>
            <person name="Brown T."/>
            <person name="Cohen L."/>
        </authorList>
    </citation>
    <scope>NUCLEOTIDE SEQUENCE</scope>
    <source>
        <strain evidence="7">CCMP325</strain>
    </source>
</reference>
<dbReference type="AlphaFoldDB" id="A0A7S0EDC6"/>
<dbReference type="PANTHER" id="PTHR22629:SF0">
    <property type="entry name" value="ACTIN-RELATED PROTEIN 2_3 COMPLEX SUBUNIT 4"/>
    <property type="match status" value="1"/>
</dbReference>
<keyword evidence="3 6" id="KW-0963">Cytoplasm</keyword>
<dbReference type="Pfam" id="PF05856">
    <property type="entry name" value="ARPC4"/>
    <property type="match status" value="1"/>
</dbReference>
<dbReference type="PANTHER" id="PTHR22629">
    <property type="entry name" value="ARP2/3 COMPLEX 20 KD SUBUNIT"/>
    <property type="match status" value="1"/>
</dbReference>
<dbReference type="GO" id="GO:0034314">
    <property type="term" value="P:Arp2/3 complex-mediated actin nucleation"/>
    <property type="evidence" value="ECO:0007669"/>
    <property type="project" value="UniProtKB-UniRule"/>
</dbReference>
<keyword evidence="4 6" id="KW-0009">Actin-binding</keyword>
<dbReference type="EMBL" id="HBEO01013561">
    <property type="protein sequence ID" value="CAD8481846.1"/>
    <property type="molecule type" value="Transcribed_RNA"/>
</dbReference>
<evidence type="ECO:0000256" key="4">
    <source>
        <dbReference type="ARBA" id="ARBA00023203"/>
    </source>
</evidence>
<proteinExistence type="inferred from homology"/>
<protein>
    <recommendedName>
        <fullName evidence="6">Actin-related protein 2/3 complex subunit 4</fullName>
    </recommendedName>
</protein>
<sequence length="168" mass="19476">MSTSQQPYFACVRNTLNAAMCLQSFGCQDVERHNKPEIEVARSPELILNPIVISRTENERVMIETSVNSMRISIKIKQADALEEMLVAKFMRFLMRRAEQFAVLRRKPVEGYDISFLITNKHLEGMMKHKVIDFIIQFMEDIDKEVSAMKLNVNSRGRVVASKFLEQF</sequence>
<dbReference type="FunFam" id="3.30.1460.20:FF:000001">
    <property type="entry name" value="Actin-related protein 2/3 complex subunit 4"/>
    <property type="match status" value="1"/>
</dbReference>
<organism evidence="7">
    <name type="scientific">Hanusia phi</name>
    <dbReference type="NCBI Taxonomy" id="3032"/>
    <lineage>
        <taxon>Eukaryota</taxon>
        <taxon>Cryptophyceae</taxon>
        <taxon>Pyrenomonadales</taxon>
        <taxon>Geminigeraceae</taxon>
        <taxon>Hanusia</taxon>
    </lineage>
</organism>
<evidence type="ECO:0000256" key="3">
    <source>
        <dbReference type="ARBA" id="ARBA00022490"/>
    </source>
</evidence>
<evidence type="ECO:0000256" key="6">
    <source>
        <dbReference type="PIRNR" id="PIRNR039100"/>
    </source>
</evidence>
<dbReference type="InterPro" id="IPR008384">
    <property type="entry name" value="ARPC4"/>
</dbReference>
<dbReference type="InterPro" id="IPR034666">
    <property type="entry name" value="ARPC2/4"/>
</dbReference>
<dbReference type="GO" id="GO:0030041">
    <property type="term" value="P:actin filament polymerization"/>
    <property type="evidence" value="ECO:0007669"/>
    <property type="project" value="UniProtKB-UniRule"/>
</dbReference>
<evidence type="ECO:0000256" key="2">
    <source>
        <dbReference type="ARBA" id="ARBA00005919"/>
    </source>
</evidence>
<comment type="similarity">
    <text evidence="2 6">Belongs to the ARPC4 family.</text>
</comment>
<dbReference type="GO" id="GO:0051015">
    <property type="term" value="F:actin filament binding"/>
    <property type="evidence" value="ECO:0007669"/>
    <property type="project" value="TreeGrafter"/>
</dbReference>
<dbReference type="Gene3D" id="3.30.1460.20">
    <property type="match status" value="1"/>
</dbReference>
<name>A0A7S0EDC6_9CRYP</name>
<comment type="function">
    <text evidence="6">Functions as actin-binding component of the Arp2/3 complex which is involved in regulation of actin polymerization and together with an activating nucleation-promoting factor (NPF) mediates the formation of branched actin networks. Seems to contact the mother actin filament.</text>
</comment>
<dbReference type="SUPFAM" id="SSF69645">
    <property type="entry name" value="Arp2/3 complex subunits"/>
    <property type="match status" value="1"/>
</dbReference>
<keyword evidence="5 6" id="KW-0206">Cytoskeleton</keyword>